<protein>
    <recommendedName>
        <fullName evidence="4">DUF202 domain-containing protein</fullName>
    </recommendedName>
</protein>
<proteinExistence type="predicted"/>
<keyword evidence="1" id="KW-0812">Transmembrane</keyword>
<keyword evidence="1" id="KW-0472">Membrane</keyword>
<dbReference type="RefSeq" id="WP_344655523.1">
    <property type="nucleotide sequence ID" value="NZ_BAAAQM010000003.1"/>
</dbReference>
<organism evidence="2 3">
    <name type="scientific">Catenulispora subtropica</name>
    <dbReference type="NCBI Taxonomy" id="450798"/>
    <lineage>
        <taxon>Bacteria</taxon>
        <taxon>Bacillati</taxon>
        <taxon>Actinomycetota</taxon>
        <taxon>Actinomycetes</taxon>
        <taxon>Catenulisporales</taxon>
        <taxon>Catenulisporaceae</taxon>
        <taxon>Catenulispora</taxon>
    </lineage>
</organism>
<evidence type="ECO:0008006" key="4">
    <source>
        <dbReference type="Google" id="ProtNLM"/>
    </source>
</evidence>
<dbReference type="EMBL" id="BAAAQM010000003">
    <property type="protein sequence ID" value="GAA1954794.1"/>
    <property type="molecule type" value="Genomic_DNA"/>
</dbReference>
<name>A0ABP5C0A0_9ACTN</name>
<evidence type="ECO:0000256" key="1">
    <source>
        <dbReference type="SAM" id="Phobius"/>
    </source>
</evidence>
<accession>A0ABP5C0A0</accession>
<evidence type="ECO:0000313" key="3">
    <source>
        <dbReference type="Proteomes" id="UP001499854"/>
    </source>
</evidence>
<gene>
    <name evidence="2" type="ORF">GCM10009838_07910</name>
</gene>
<dbReference type="Proteomes" id="UP001499854">
    <property type="component" value="Unassembled WGS sequence"/>
</dbReference>
<comment type="caution">
    <text evidence="2">The sequence shown here is derived from an EMBL/GenBank/DDBJ whole genome shotgun (WGS) entry which is preliminary data.</text>
</comment>
<sequence>MVDEAAFDEPHDAVMELVLSSDDEYAGIEPGEVEAGREERRLRRRELAARFLPGVDAGALFALGSAVVSLTSASMIEILAQNREIADSYSHRSSFDSAYDPLATLRELGHTRFLGQGAFAGVAIVVALAVLARWRSDRHARWARPAGQAALLLGVVGVTIALLGLFDVIGALPSPNDLPQQFGGSRG</sequence>
<feature type="transmembrane region" description="Helical" evidence="1">
    <location>
        <begin position="146"/>
        <end position="166"/>
    </location>
</feature>
<feature type="transmembrane region" description="Helical" evidence="1">
    <location>
        <begin position="113"/>
        <end position="134"/>
    </location>
</feature>
<keyword evidence="1" id="KW-1133">Transmembrane helix</keyword>
<reference evidence="3" key="1">
    <citation type="journal article" date="2019" name="Int. J. Syst. Evol. Microbiol.">
        <title>The Global Catalogue of Microorganisms (GCM) 10K type strain sequencing project: providing services to taxonomists for standard genome sequencing and annotation.</title>
        <authorList>
            <consortium name="The Broad Institute Genomics Platform"/>
            <consortium name="The Broad Institute Genome Sequencing Center for Infectious Disease"/>
            <person name="Wu L."/>
            <person name="Ma J."/>
        </authorList>
    </citation>
    <scope>NUCLEOTIDE SEQUENCE [LARGE SCALE GENOMIC DNA]</scope>
    <source>
        <strain evidence="3">JCM 16013</strain>
    </source>
</reference>
<keyword evidence="3" id="KW-1185">Reference proteome</keyword>
<evidence type="ECO:0000313" key="2">
    <source>
        <dbReference type="EMBL" id="GAA1954794.1"/>
    </source>
</evidence>
<feature type="transmembrane region" description="Helical" evidence="1">
    <location>
        <begin position="47"/>
        <end position="68"/>
    </location>
</feature>